<evidence type="ECO:0000256" key="1">
    <source>
        <dbReference type="ARBA" id="ARBA00022670"/>
    </source>
</evidence>
<dbReference type="EC" id="3.4.-.-" evidence="5"/>
<evidence type="ECO:0000259" key="4">
    <source>
        <dbReference type="Pfam" id="PF16325"/>
    </source>
</evidence>
<dbReference type="PANTHER" id="PTHR30217">
    <property type="entry name" value="PEPTIDASE U32 FAMILY"/>
    <property type="match status" value="1"/>
</dbReference>
<dbReference type="InterPro" id="IPR032525">
    <property type="entry name" value="Peptidase_U32_C"/>
</dbReference>
<feature type="domain" description="Peptidase family U32 C-terminal" evidence="4">
    <location>
        <begin position="322"/>
        <end position="404"/>
    </location>
</feature>
<organism evidence="5 6">
    <name type="scientific">Acetobacterium wieringae</name>
    <dbReference type="NCBI Taxonomy" id="52694"/>
    <lineage>
        <taxon>Bacteria</taxon>
        <taxon>Bacillati</taxon>
        <taxon>Bacillota</taxon>
        <taxon>Clostridia</taxon>
        <taxon>Eubacteriales</taxon>
        <taxon>Eubacteriaceae</taxon>
        <taxon>Acetobacterium</taxon>
    </lineage>
</organism>
<dbReference type="AlphaFoldDB" id="A0A1F2PIM6"/>
<evidence type="ECO:0000256" key="2">
    <source>
        <dbReference type="ARBA" id="ARBA00022801"/>
    </source>
</evidence>
<comment type="similarity">
    <text evidence="3">Belongs to the peptidase U32 family.</text>
</comment>
<dbReference type="Proteomes" id="UP000176244">
    <property type="component" value="Unassembled WGS sequence"/>
</dbReference>
<protein>
    <submittedName>
        <fullName evidence="5">Putative protease YdcP</fullName>
        <ecNumber evidence="5">3.4.-.-</ecNumber>
    </submittedName>
</protein>
<evidence type="ECO:0000256" key="3">
    <source>
        <dbReference type="ARBA" id="ARBA00038374"/>
    </source>
</evidence>
<dbReference type="PROSITE" id="PS01276">
    <property type="entry name" value="PEPTIDASE_U32"/>
    <property type="match status" value="1"/>
</dbReference>
<accession>A0A1F2PIM6</accession>
<dbReference type="InterPro" id="IPR051454">
    <property type="entry name" value="RNA/ubiquinone_mod_enzymes"/>
</dbReference>
<name>A0A1F2PIM6_9FIRM</name>
<keyword evidence="2 5" id="KW-0378">Hydrolase</keyword>
<dbReference type="STRING" id="52694.ACWI_17420"/>
<reference evidence="5 6" key="1">
    <citation type="submission" date="2015-09" db="EMBL/GenBank/DDBJ databases">
        <title>Genome sequence of Acetobacterium wieringae DSM 1911.</title>
        <authorList>
            <person name="Poehlein A."/>
            <person name="Bengelsdorf F.R."/>
            <person name="Schiel-Bengelsdorf B."/>
            <person name="Duerre P."/>
            <person name="Daniel R."/>
        </authorList>
    </citation>
    <scope>NUCLEOTIDE SEQUENCE [LARGE SCALE GENOMIC DNA]</scope>
    <source>
        <strain evidence="5 6">DSM 1911</strain>
    </source>
</reference>
<dbReference type="PANTHER" id="PTHR30217:SF6">
    <property type="entry name" value="TRNA HYDROXYLATION PROTEIN P"/>
    <property type="match status" value="1"/>
</dbReference>
<comment type="caution">
    <text evidence="5">The sequence shown here is derived from an EMBL/GenBank/DDBJ whole genome shotgun (WGS) entry which is preliminary data.</text>
</comment>
<evidence type="ECO:0000313" key="5">
    <source>
        <dbReference type="EMBL" id="OFV70722.1"/>
    </source>
</evidence>
<dbReference type="GO" id="GO:0008233">
    <property type="term" value="F:peptidase activity"/>
    <property type="evidence" value="ECO:0007669"/>
    <property type="project" value="UniProtKB-KW"/>
</dbReference>
<gene>
    <name evidence="5" type="primary">ydcP_2</name>
    <name evidence="5" type="ORF">ACWI_17420</name>
</gene>
<dbReference type="InterPro" id="IPR001539">
    <property type="entry name" value="Peptidase_U32"/>
</dbReference>
<dbReference type="Pfam" id="PF01136">
    <property type="entry name" value="Peptidase_U32"/>
    <property type="match status" value="1"/>
</dbReference>
<dbReference type="OrthoDB" id="9807498at2"/>
<dbReference type="Gene3D" id="2.40.30.10">
    <property type="entry name" value="Translation factors"/>
    <property type="match status" value="1"/>
</dbReference>
<dbReference type="RefSeq" id="WP_070371058.1">
    <property type="nucleotide sequence ID" value="NZ_CP097897.1"/>
</dbReference>
<dbReference type="EMBL" id="LKEU01000028">
    <property type="protein sequence ID" value="OFV70722.1"/>
    <property type="molecule type" value="Genomic_DNA"/>
</dbReference>
<dbReference type="GO" id="GO:0006508">
    <property type="term" value="P:proteolysis"/>
    <property type="evidence" value="ECO:0007669"/>
    <property type="project" value="UniProtKB-KW"/>
</dbReference>
<proteinExistence type="inferred from homology"/>
<sequence>MKKPELLAPAGNFEKLKYALHYGADAVYCAGKKFGLRAKADNFDNEELAEAVAYVHEQNKKIYVTLNMIPHNDDLVGLPDYVSELQSLGIDGVIVADPGVFSVVREVAPDLKISVSTQANNTNWRSVAFWHAQGARRIVLARELGLREIREIREQVAPEMEIEIFVHGAMCISYSGRCLLSHYMTGRNSNQGDCAHPCRWKYHLIEETRPDEAFSIEEDASGSFIFNSKDLCLIDEIPDLMKAGVDSFKIEGRMKSLYYVATVVSAYRKAIDYCLDHPGVTELDASYYEELTKVSHRNYTKGFYSGKTTAADQNYGTGSYTRAYDFVGLVLEYNERTGMALIEQRNKVSIGDTVEIMIPGKGFISQTITMMTDVEGTTIESTPHPKMRYYLQMCAPVKPMDILRKQDKV</sequence>
<evidence type="ECO:0000313" key="6">
    <source>
        <dbReference type="Proteomes" id="UP000176244"/>
    </source>
</evidence>
<keyword evidence="1 5" id="KW-0645">Protease</keyword>
<dbReference type="Pfam" id="PF16325">
    <property type="entry name" value="Peptidase_U32_C"/>
    <property type="match status" value="1"/>
</dbReference>